<evidence type="ECO:0000313" key="2">
    <source>
        <dbReference type="EMBL" id="KKK87833.1"/>
    </source>
</evidence>
<gene>
    <name evidence="2" type="ORF">LCGC14_2749240</name>
</gene>
<comment type="caution">
    <text evidence="2">The sequence shown here is derived from an EMBL/GenBank/DDBJ whole genome shotgun (WGS) entry which is preliminary data.</text>
</comment>
<organism evidence="2">
    <name type="scientific">marine sediment metagenome</name>
    <dbReference type="NCBI Taxonomy" id="412755"/>
    <lineage>
        <taxon>unclassified sequences</taxon>
        <taxon>metagenomes</taxon>
        <taxon>ecological metagenomes</taxon>
    </lineage>
</organism>
<sequence length="125" mass="12064">MALSSGVTRRITRGADGREVRAPLGGRTQGLAAGLSQPGGQIQSGGGLTADPNQFRGGPPPPNSQGRITAGLGGAQQGTPTAGGLGSLPGFAPGSVNFSKAGGPPPPNSMGIRTAGGLPQRFGPG</sequence>
<reference evidence="2" key="1">
    <citation type="journal article" date="2015" name="Nature">
        <title>Complex archaea that bridge the gap between prokaryotes and eukaryotes.</title>
        <authorList>
            <person name="Spang A."/>
            <person name="Saw J.H."/>
            <person name="Jorgensen S.L."/>
            <person name="Zaremba-Niedzwiedzka K."/>
            <person name="Martijn J."/>
            <person name="Lind A.E."/>
            <person name="van Eijk R."/>
            <person name="Schleper C."/>
            <person name="Guy L."/>
            <person name="Ettema T.J."/>
        </authorList>
    </citation>
    <scope>NUCLEOTIDE SEQUENCE</scope>
</reference>
<protein>
    <submittedName>
        <fullName evidence="2">Uncharacterized protein</fullName>
    </submittedName>
</protein>
<proteinExistence type="predicted"/>
<name>A0A0F8Z2E4_9ZZZZ</name>
<accession>A0A0F8Z2E4</accession>
<feature type="compositionally biased region" description="Gly residues" evidence="1">
    <location>
        <begin position="71"/>
        <end position="87"/>
    </location>
</feature>
<evidence type="ECO:0000256" key="1">
    <source>
        <dbReference type="SAM" id="MobiDB-lite"/>
    </source>
</evidence>
<dbReference type="AlphaFoldDB" id="A0A0F8Z2E4"/>
<dbReference type="EMBL" id="LAZR01050227">
    <property type="protein sequence ID" value="KKK87833.1"/>
    <property type="molecule type" value="Genomic_DNA"/>
</dbReference>
<feature type="non-terminal residue" evidence="2">
    <location>
        <position position="125"/>
    </location>
</feature>
<feature type="region of interest" description="Disordered" evidence="1">
    <location>
        <begin position="1"/>
        <end position="125"/>
    </location>
</feature>